<dbReference type="AlphaFoldDB" id="A0A2U3DNT3"/>
<name>A0A2U3DNT3_PURLI</name>
<evidence type="ECO:0000313" key="2">
    <source>
        <dbReference type="Proteomes" id="UP000245956"/>
    </source>
</evidence>
<dbReference type="SUPFAM" id="SSF55961">
    <property type="entry name" value="Bet v1-like"/>
    <property type="match status" value="1"/>
</dbReference>
<sequence>MVTITEVTKVVDAPIGEVWAIISAWGSERFWFPNVIKSTVEGSGVGAKRTLTFGGEDGEVAFEISEQLQSINPATHTISYICLGNDDPKRKNPYARMTLEELSDGGRAQFKWAAGAEWVEKGYLPELKAFLDGIFGSAIDSIGSKLAS</sequence>
<accession>A0A2U3DNT3</accession>
<dbReference type="Pfam" id="PF10604">
    <property type="entry name" value="Polyketide_cyc2"/>
    <property type="match status" value="1"/>
</dbReference>
<dbReference type="Proteomes" id="UP000245956">
    <property type="component" value="Unassembled WGS sequence"/>
</dbReference>
<proteinExistence type="predicted"/>
<protein>
    <submittedName>
        <fullName evidence="1">Uncharacterized protein</fullName>
    </submittedName>
</protein>
<reference evidence="1 2" key="1">
    <citation type="journal article" date="2016" name="Front. Microbiol.">
        <title>Genome and transcriptome sequences reveal the specific parasitism of the nematophagous Purpureocillium lilacinum 36-1.</title>
        <authorList>
            <person name="Xie J."/>
            <person name="Li S."/>
            <person name="Mo C."/>
            <person name="Xiao X."/>
            <person name="Peng D."/>
            <person name="Wang G."/>
            <person name="Xiao Y."/>
        </authorList>
    </citation>
    <scope>NUCLEOTIDE SEQUENCE [LARGE SCALE GENOMIC DNA]</scope>
    <source>
        <strain evidence="1 2">36-1</strain>
    </source>
</reference>
<dbReference type="CDD" id="cd07821">
    <property type="entry name" value="PYR_PYL_RCAR_like"/>
    <property type="match status" value="1"/>
</dbReference>
<evidence type="ECO:0000313" key="1">
    <source>
        <dbReference type="EMBL" id="PWI63912.1"/>
    </source>
</evidence>
<gene>
    <name evidence="1" type="ORF">PCL_04240</name>
</gene>
<dbReference type="EMBL" id="LCWV01000203">
    <property type="protein sequence ID" value="PWI63912.1"/>
    <property type="molecule type" value="Genomic_DNA"/>
</dbReference>
<dbReference type="InterPro" id="IPR023393">
    <property type="entry name" value="START-like_dom_sf"/>
</dbReference>
<dbReference type="Gene3D" id="3.30.530.20">
    <property type="match status" value="1"/>
</dbReference>
<organism evidence="1 2">
    <name type="scientific">Purpureocillium lilacinum</name>
    <name type="common">Paecilomyces lilacinus</name>
    <dbReference type="NCBI Taxonomy" id="33203"/>
    <lineage>
        <taxon>Eukaryota</taxon>
        <taxon>Fungi</taxon>
        <taxon>Dikarya</taxon>
        <taxon>Ascomycota</taxon>
        <taxon>Pezizomycotina</taxon>
        <taxon>Sordariomycetes</taxon>
        <taxon>Hypocreomycetidae</taxon>
        <taxon>Hypocreales</taxon>
        <taxon>Ophiocordycipitaceae</taxon>
        <taxon>Purpureocillium</taxon>
    </lineage>
</organism>
<comment type="caution">
    <text evidence="1">The sequence shown here is derived from an EMBL/GenBank/DDBJ whole genome shotgun (WGS) entry which is preliminary data.</text>
</comment>
<dbReference type="InterPro" id="IPR019587">
    <property type="entry name" value="Polyketide_cyclase/dehydratase"/>
</dbReference>